<dbReference type="Proteomes" id="UP001600888">
    <property type="component" value="Unassembled WGS sequence"/>
</dbReference>
<feature type="transmembrane region" description="Helical" evidence="2">
    <location>
        <begin position="420"/>
        <end position="443"/>
    </location>
</feature>
<evidence type="ECO:0008006" key="5">
    <source>
        <dbReference type="Google" id="ProtNLM"/>
    </source>
</evidence>
<evidence type="ECO:0000313" key="3">
    <source>
        <dbReference type="EMBL" id="KAL2276114.1"/>
    </source>
</evidence>
<comment type="caution">
    <text evidence="3">The sequence shown here is derived from an EMBL/GenBank/DDBJ whole genome shotgun (WGS) entry which is preliminary data.</text>
</comment>
<protein>
    <recommendedName>
        <fullName evidence="5">Magnesium transporter</fullName>
    </recommendedName>
</protein>
<feature type="transmembrane region" description="Helical" evidence="2">
    <location>
        <begin position="449"/>
        <end position="472"/>
    </location>
</feature>
<proteinExistence type="predicted"/>
<reference evidence="3 4" key="1">
    <citation type="submission" date="2024-03" db="EMBL/GenBank/DDBJ databases">
        <title>A high-quality draft genome sequence of Diaporthe vaccinii, a causative agent of upright dieback and viscid rot disease in cranberry plants.</title>
        <authorList>
            <person name="Sarrasin M."/>
            <person name="Lang B.F."/>
            <person name="Burger G."/>
        </authorList>
    </citation>
    <scope>NUCLEOTIDE SEQUENCE [LARGE SCALE GENOMIC DNA]</scope>
    <source>
        <strain evidence="3 4">IS7</strain>
    </source>
</reference>
<keyword evidence="4" id="KW-1185">Reference proteome</keyword>
<organism evidence="3 4">
    <name type="scientific">Diaporthe vaccinii</name>
    <dbReference type="NCBI Taxonomy" id="105482"/>
    <lineage>
        <taxon>Eukaryota</taxon>
        <taxon>Fungi</taxon>
        <taxon>Dikarya</taxon>
        <taxon>Ascomycota</taxon>
        <taxon>Pezizomycotina</taxon>
        <taxon>Sordariomycetes</taxon>
        <taxon>Sordariomycetidae</taxon>
        <taxon>Diaporthales</taxon>
        <taxon>Diaporthaceae</taxon>
        <taxon>Diaporthe</taxon>
        <taxon>Diaporthe eres species complex</taxon>
    </lineage>
</organism>
<keyword evidence="2" id="KW-0472">Membrane</keyword>
<gene>
    <name evidence="3" type="ORF">FJTKL_01291</name>
</gene>
<evidence type="ECO:0000256" key="1">
    <source>
        <dbReference type="SAM" id="MobiDB-lite"/>
    </source>
</evidence>
<keyword evidence="2" id="KW-1133">Transmembrane helix</keyword>
<accession>A0ABR4E124</accession>
<keyword evidence="2" id="KW-0812">Transmembrane</keyword>
<evidence type="ECO:0000256" key="2">
    <source>
        <dbReference type="SAM" id="Phobius"/>
    </source>
</evidence>
<evidence type="ECO:0000313" key="4">
    <source>
        <dbReference type="Proteomes" id="UP001600888"/>
    </source>
</evidence>
<dbReference type="EMBL" id="JBAWTH010000121">
    <property type="protein sequence ID" value="KAL2276114.1"/>
    <property type="molecule type" value="Genomic_DNA"/>
</dbReference>
<name>A0ABR4E124_9PEZI</name>
<feature type="region of interest" description="Disordered" evidence="1">
    <location>
        <begin position="31"/>
        <end position="54"/>
    </location>
</feature>
<sequence length="503" mass="57796">MSALACGSNLVELDRLRLKINVRLRCVRQGSGRDMERKQSKRRYRQSVNSAGPEQPVDVTVLTERSFLPSAQVYERPHHFDETTLGELTPHVETYRSRWPDDLVIIVAEVTEQTRSWRTAPGSELYGSLKRQLSGLTGHRFPRHIINSVVNERPRQPYVPGEGGGVRGNVAWALKYRGGNGVFPNHPGPDSPEAEDLLTETTWIGAWVGCREAVLAEVPGDQGERLQPPMAVVIFPRDGRRAPSDHHYYARRLIEQYRKPSTMYWWRNVREQPLFLFMDLHHLFNNFKTIVATADWEVNKVMEPASYSRRDKVISRVARLREALIRLSEFRQEFKTHEIAQRSIEKIVHHHGEQDTYRHGVLVDRVARARYQSDRLNDRLTDLANDLETSNLQVEMLREQCVYLMDSEFNTVAARTDARLGILTLLAFVLTPAGFAVSLFSAIDAGTTQLIVSTVLVAFFSIVIYVVVDGLYRWAERKKLPSALAVSERNHIDGDMKRWRYRR</sequence>